<accession>A0AB94IMV4</accession>
<feature type="transmembrane region" description="Helical" evidence="6">
    <location>
        <begin position="169"/>
        <end position="190"/>
    </location>
</feature>
<evidence type="ECO:0000256" key="3">
    <source>
        <dbReference type="ARBA" id="ARBA00022692"/>
    </source>
</evidence>
<feature type="transmembrane region" description="Helical" evidence="6">
    <location>
        <begin position="15"/>
        <end position="40"/>
    </location>
</feature>
<keyword evidence="4 6" id="KW-1133">Transmembrane helix</keyword>
<evidence type="ECO:0000256" key="2">
    <source>
        <dbReference type="ARBA" id="ARBA00022448"/>
    </source>
</evidence>
<dbReference type="InterPro" id="IPR011701">
    <property type="entry name" value="MFS"/>
</dbReference>
<dbReference type="GO" id="GO:0022857">
    <property type="term" value="F:transmembrane transporter activity"/>
    <property type="evidence" value="ECO:0007669"/>
    <property type="project" value="InterPro"/>
</dbReference>
<keyword evidence="9" id="KW-1185">Reference proteome</keyword>
<gene>
    <name evidence="8" type="ORF">BAVI_13079</name>
</gene>
<protein>
    <submittedName>
        <fullName evidence="8">Major facilitator superfamily protein</fullName>
    </submittedName>
</protein>
<feature type="transmembrane region" description="Helical" evidence="6">
    <location>
        <begin position="202"/>
        <end position="222"/>
    </location>
</feature>
<name>A0AB94IMV4_9BACI</name>
<feature type="transmembrane region" description="Helical" evidence="6">
    <location>
        <begin position="82"/>
        <end position="100"/>
    </location>
</feature>
<dbReference type="AlphaFoldDB" id="A0AB94IMV4"/>
<feature type="transmembrane region" description="Helical" evidence="6">
    <location>
        <begin position="267"/>
        <end position="290"/>
    </location>
</feature>
<evidence type="ECO:0000256" key="1">
    <source>
        <dbReference type="ARBA" id="ARBA00004651"/>
    </source>
</evidence>
<keyword evidence="2" id="KW-0813">Transport</keyword>
<dbReference type="PANTHER" id="PTHR42718">
    <property type="entry name" value="MAJOR FACILITATOR SUPERFAMILY MULTIDRUG TRANSPORTER MFSC"/>
    <property type="match status" value="1"/>
</dbReference>
<dbReference type="Gene3D" id="1.20.1250.20">
    <property type="entry name" value="MFS general substrate transporter like domains"/>
    <property type="match status" value="1"/>
</dbReference>
<proteinExistence type="predicted"/>
<dbReference type="RefSeq" id="WP_024028799.1">
    <property type="nucleotide sequence ID" value="NZ_ALAN01000071.1"/>
</dbReference>
<dbReference type="PANTHER" id="PTHR42718:SF9">
    <property type="entry name" value="MAJOR FACILITATOR SUPERFAMILY MULTIDRUG TRANSPORTER MFSC"/>
    <property type="match status" value="1"/>
</dbReference>
<dbReference type="GO" id="GO:0005886">
    <property type="term" value="C:plasma membrane"/>
    <property type="evidence" value="ECO:0007669"/>
    <property type="project" value="UniProtKB-SubCell"/>
</dbReference>
<feature type="transmembrane region" description="Helical" evidence="6">
    <location>
        <begin position="139"/>
        <end position="163"/>
    </location>
</feature>
<feature type="transmembrane region" description="Helical" evidence="6">
    <location>
        <begin position="228"/>
        <end position="246"/>
    </location>
</feature>
<evidence type="ECO:0000259" key="7">
    <source>
        <dbReference type="PROSITE" id="PS50850"/>
    </source>
</evidence>
<keyword evidence="3 6" id="KW-0812">Transmembrane</keyword>
<dbReference type="PROSITE" id="PS00216">
    <property type="entry name" value="SUGAR_TRANSPORT_1"/>
    <property type="match status" value="1"/>
</dbReference>
<evidence type="ECO:0000256" key="5">
    <source>
        <dbReference type="ARBA" id="ARBA00023136"/>
    </source>
</evidence>
<feature type="transmembrane region" description="Helical" evidence="6">
    <location>
        <begin position="356"/>
        <end position="381"/>
    </location>
</feature>
<dbReference type="Pfam" id="PF07690">
    <property type="entry name" value="MFS_1"/>
    <property type="match status" value="1"/>
</dbReference>
<dbReference type="Gene3D" id="1.20.1720.10">
    <property type="entry name" value="Multidrug resistance protein D"/>
    <property type="match status" value="1"/>
</dbReference>
<feature type="transmembrane region" description="Helical" evidence="6">
    <location>
        <begin position="52"/>
        <end position="70"/>
    </location>
</feature>
<dbReference type="InterPro" id="IPR036259">
    <property type="entry name" value="MFS_trans_sf"/>
</dbReference>
<feature type="transmembrane region" description="Helical" evidence="6">
    <location>
        <begin position="427"/>
        <end position="446"/>
    </location>
</feature>
<organism evidence="8 9">
    <name type="scientific">Neobacillus vireti LMG 21834</name>
    <dbReference type="NCBI Taxonomy" id="1131730"/>
    <lineage>
        <taxon>Bacteria</taxon>
        <taxon>Bacillati</taxon>
        <taxon>Bacillota</taxon>
        <taxon>Bacilli</taxon>
        <taxon>Bacillales</taxon>
        <taxon>Bacillaceae</taxon>
        <taxon>Neobacillus</taxon>
    </lineage>
</organism>
<keyword evidence="5 6" id="KW-0472">Membrane</keyword>
<dbReference type="EMBL" id="ALAN01000071">
    <property type="protein sequence ID" value="ETI68405.1"/>
    <property type="molecule type" value="Genomic_DNA"/>
</dbReference>
<dbReference type="SUPFAM" id="SSF103473">
    <property type="entry name" value="MFS general substrate transporter"/>
    <property type="match status" value="1"/>
</dbReference>
<comment type="subcellular location">
    <subcellularLocation>
        <location evidence="1">Cell membrane</location>
        <topology evidence="1">Multi-pass membrane protein</topology>
    </subcellularLocation>
</comment>
<sequence>MSVIHNEFVVKNPRLLIVAIALGVILNPLNTTMITVALPAIQNEFLLTSGDISWLIASYFIVSAVFLPLIGKLSDFYGRRKIFLCGLILVSISSLLAPLSPNMLFLVGMRTIQAIGTSALYPAGIGMVRAYISKNQNRVIATLAVFATTSAAFGPTISGLLIQYGGWPIIFYVNFPVIIMSAILALKYIPKDIKNDEKTYKWDIIGIILFGSLMSCWMVFLQSLERGFNIWTFILSIMITLIFYYYEKKRTEPFINVGFLTKNLNVSFIYVQYILATIVFFSMLLFMPTYLQNVLMLDSKTAGIMMLSISVFAMMMTPIATRWIESIGFRTPLIFGAIVGIAGVGLLLTFNNTSSLVWLFMILAIIGISNGVLSIGSQNLLYSIVMKEQSGIASGLLMTSRFIGNILASSLYGVMFASGINDVNKNSMTSVLLIVSVIMIPGIVFITKSKALIGKQ</sequence>
<dbReference type="PROSITE" id="PS50850">
    <property type="entry name" value="MFS"/>
    <property type="match status" value="1"/>
</dbReference>
<feature type="domain" description="Major facilitator superfamily (MFS) profile" evidence="7">
    <location>
        <begin position="16"/>
        <end position="450"/>
    </location>
</feature>
<dbReference type="Proteomes" id="UP000018877">
    <property type="component" value="Unassembled WGS sequence"/>
</dbReference>
<dbReference type="InterPro" id="IPR005829">
    <property type="entry name" value="Sugar_transporter_CS"/>
</dbReference>
<evidence type="ECO:0000256" key="4">
    <source>
        <dbReference type="ARBA" id="ARBA00022989"/>
    </source>
</evidence>
<reference evidence="8 9" key="1">
    <citation type="journal article" date="2014" name="Environ. Microbiol.">
        <title>The nitrate-ammonifying and nosZ-carrying bacterium Bacillus vireti is a potent source and sink for nitric and nitrous oxide under high nitrate conditions.</title>
        <authorList>
            <person name="Mania D."/>
            <person name="Heylen K."/>
            <person name="van Spanning R.J."/>
            <person name="Frostegard A."/>
        </authorList>
    </citation>
    <scope>NUCLEOTIDE SEQUENCE [LARGE SCALE GENOMIC DNA]</scope>
    <source>
        <strain evidence="8 9">LMG 21834</strain>
    </source>
</reference>
<evidence type="ECO:0000313" key="8">
    <source>
        <dbReference type="EMBL" id="ETI68405.1"/>
    </source>
</evidence>
<dbReference type="CDD" id="cd17321">
    <property type="entry name" value="MFS_MMR_MDR_like"/>
    <property type="match status" value="1"/>
</dbReference>
<feature type="transmembrane region" description="Helical" evidence="6">
    <location>
        <begin position="112"/>
        <end position="132"/>
    </location>
</feature>
<evidence type="ECO:0000256" key="6">
    <source>
        <dbReference type="SAM" id="Phobius"/>
    </source>
</evidence>
<dbReference type="InterPro" id="IPR020846">
    <property type="entry name" value="MFS_dom"/>
</dbReference>
<feature type="transmembrane region" description="Helical" evidence="6">
    <location>
        <begin position="333"/>
        <end position="350"/>
    </location>
</feature>
<evidence type="ECO:0000313" key="9">
    <source>
        <dbReference type="Proteomes" id="UP000018877"/>
    </source>
</evidence>
<feature type="transmembrane region" description="Helical" evidence="6">
    <location>
        <begin position="302"/>
        <end position="321"/>
    </location>
</feature>
<comment type="caution">
    <text evidence="8">The sequence shown here is derived from an EMBL/GenBank/DDBJ whole genome shotgun (WGS) entry which is preliminary data.</text>
</comment>